<feature type="domain" description="Glycoside hydrolase family 38 central" evidence="5">
    <location>
        <begin position="502"/>
        <end position="578"/>
    </location>
</feature>
<dbReference type="GO" id="GO:0004559">
    <property type="term" value="F:alpha-mannosidase activity"/>
    <property type="evidence" value="ECO:0007669"/>
    <property type="project" value="InterPro"/>
</dbReference>
<dbReference type="SUPFAM" id="SSF88713">
    <property type="entry name" value="Glycoside hydrolase/deacetylase"/>
    <property type="match status" value="1"/>
</dbReference>
<dbReference type="Gene3D" id="2.70.98.30">
    <property type="entry name" value="Golgi alpha-mannosidase II, domain 4"/>
    <property type="match status" value="1"/>
</dbReference>
<dbReference type="RefSeq" id="WP_185256619.1">
    <property type="nucleotide sequence ID" value="NZ_AP023368.1"/>
</dbReference>
<dbReference type="SUPFAM" id="SSF88688">
    <property type="entry name" value="Families 57/38 glycoside transferase middle domain"/>
    <property type="match status" value="1"/>
</dbReference>
<dbReference type="Pfam" id="PF01074">
    <property type="entry name" value="Glyco_hydro_38N"/>
    <property type="match status" value="1"/>
</dbReference>
<sequence length="981" mass="112257">MPYLKEKQVRTIEQTARALKDRIYTKTGELNITCYKTKEPVSFLERETGEKRTLSKGEKWGGLFDCAWFHFTGIVPEICKGEKTVLLIDISGEGLIVDKEGNPVRGITNVATEFSFAGGGKRVYYLEDSAKGGEVIDIWMDAGCNDLFGSLKNDGKVLEADIAIQDTKIRKLFYDYSVLYELLLCLQKESARYNQILFKLYDVSLQLCKYDEAEIDAALLVTGKLLEKSGGDCGLSFTAIGHSHLDLAWLWPIRETIRKGARTFSNTLHYMEQYPDYKFGASQAQLYAWMKEFYPALYERVKEKIKEGRWEVQGCMWVEADTNLSGGEALVRQILYGKRFFKEEFGVEVKNLWLPDVFGYTGSLPQLLRRSGCDYFMTQKLSWSEHNKFPHQTFLWEGIDGTEIFTHMLPEDTYNSSLTPRQMKYAENNYIDSGICEEALILFGVGDGGGGPGSLHLEQASRMKNLNGICPVNIDFAQPLFERLEESTRGKLPKWVGELYLERHQGTYTTQAKNKWFNRKMELALRELEFALLLTNHLEDYPKQQLDEIWKEILLYQFHDIIPGSSIKRVYDESVARYEILLSKVQGMTEDCYKEIAADAALTAFNSLSWERTEIVEQDGSIYEMKVPALGYTKQKAPVTNVQAEVGRDYLENEYLRAVFGEDGALVSLFDKSAKRESLSGPSNLFAVYDDLNADCWDIAIEYTDRKPEYFTLEGQKFYVKGAYAICEQCYAYGQSQIVVRIQLGHESKRLEFDIKVEWKENLKMLRTFFETDILAKEASYEIQFGQIKRPNNDNTLWQKAQFEVCGHKWVDLSEADYGVALLNDCKYGYRVIGKVIDMNLLRSQNYPGESADRGNHQIRYALYPHTGDERTGQVHKQAYEFNVPVILQKGEGSNTVTSQMVSGAENVVIETIKKAEDENSCILRLYEPYGATVNTSLQFDKQYTSIYKCNLMEEEEEVIGSGDSLSLKVKPFEIVTLKLK</sequence>
<reference evidence="6 7" key="1">
    <citation type="submission" date="2020-08" db="EMBL/GenBank/DDBJ databases">
        <title>Draft genome sequencing of an Anaerocolumna strain isolated from anoxic soil subjected to BSD treatment.</title>
        <authorList>
            <person name="Uek A."/>
            <person name="Tonouchi A."/>
        </authorList>
    </citation>
    <scope>NUCLEOTIDE SEQUENCE [LARGE SCALE GENOMIC DNA]</scope>
    <source>
        <strain evidence="6 7">CTTW</strain>
    </source>
</reference>
<protein>
    <submittedName>
        <fullName evidence="6">Alpha-mannosidase</fullName>
    </submittedName>
</protein>
<dbReference type="FunFam" id="1.20.1270.50:FF:000004">
    <property type="entry name" value="alpha-mannosidase 2C1 isoform X1"/>
    <property type="match status" value="1"/>
</dbReference>
<dbReference type="Gene3D" id="1.20.1270.50">
    <property type="entry name" value="Glycoside hydrolase family 38, central domain"/>
    <property type="match status" value="1"/>
</dbReference>
<evidence type="ECO:0000256" key="2">
    <source>
        <dbReference type="ARBA" id="ARBA00022723"/>
    </source>
</evidence>
<dbReference type="InterPro" id="IPR000602">
    <property type="entry name" value="Glyco_hydro_38_N"/>
</dbReference>
<dbReference type="Gene3D" id="2.60.40.2220">
    <property type="match status" value="1"/>
</dbReference>
<dbReference type="InterPro" id="IPR027291">
    <property type="entry name" value="Glyco_hydro_38_N_sf"/>
</dbReference>
<dbReference type="KEGG" id="acht:bsdcttw_40440"/>
<dbReference type="InterPro" id="IPR011330">
    <property type="entry name" value="Glyco_hydro/deAcase_b/a-brl"/>
</dbReference>
<proteinExistence type="inferred from homology"/>
<dbReference type="Pfam" id="PF22907">
    <property type="entry name" value="Ams1-like_1st"/>
    <property type="match status" value="1"/>
</dbReference>
<dbReference type="SUPFAM" id="SSF74650">
    <property type="entry name" value="Galactose mutarotase-like"/>
    <property type="match status" value="1"/>
</dbReference>
<dbReference type="GO" id="GO:0006013">
    <property type="term" value="P:mannose metabolic process"/>
    <property type="evidence" value="ECO:0007669"/>
    <property type="project" value="InterPro"/>
</dbReference>
<dbReference type="InterPro" id="IPR011013">
    <property type="entry name" value="Gal_mutarotase_sf_dom"/>
</dbReference>
<evidence type="ECO:0000256" key="3">
    <source>
        <dbReference type="ARBA" id="ARBA00022801"/>
    </source>
</evidence>
<dbReference type="Pfam" id="PF07748">
    <property type="entry name" value="Glyco_hydro_38C"/>
    <property type="match status" value="1"/>
</dbReference>
<keyword evidence="7" id="KW-1185">Reference proteome</keyword>
<dbReference type="InterPro" id="IPR054723">
    <property type="entry name" value="Ams1-like_N"/>
</dbReference>
<evidence type="ECO:0000313" key="6">
    <source>
        <dbReference type="EMBL" id="BCK01004.1"/>
    </source>
</evidence>
<dbReference type="InterPro" id="IPR011682">
    <property type="entry name" value="Glyco_hydro_38_C"/>
</dbReference>
<dbReference type="SMART" id="SM00872">
    <property type="entry name" value="Alpha-mann_mid"/>
    <property type="match status" value="1"/>
</dbReference>
<keyword evidence="2" id="KW-0479">Metal-binding</keyword>
<dbReference type="InterPro" id="IPR015341">
    <property type="entry name" value="Glyco_hydro_38_cen"/>
</dbReference>
<evidence type="ECO:0000256" key="4">
    <source>
        <dbReference type="ARBA" id="ARBA00023295"/>
    </source>
</evidence>
<dbReference type="PANTHER" id="PTHR46017:SF1">
    <property type="entry name" value="ALPHA-MANNOSIDASE 2C1"/>
    <property type="match status" value="1"/>
</dbReference>
<evidence type="ECO:0000256" key="1">
    <source>
        <dbReference type="ARBA" id="ARBA00009792"/>
    </source>
</evidence>
<dbReference type="GO" id="GO:0046872">
    <property type="term" value="F:metal ion binding"/>
    <property type="evidence" value="ECO:0007669"/>
    <property type="project" value="UniProtKB-KW"/>
</dbReference>
<evidence type="ECO:0000259" key="5">
    <source>
        <dbReference type="SMART" id="SM00872"/>
    </source>
</evidence>
<dbReference type="InterPro" id="IPR028995">
    <property type="entry name" value="Glyco_hydro_57/38_cen_sf"/>
</dbReference>
<keyword evidence="4" id="KW-0326">Glycosidase</keyword>
<gene>
    <name evidence="6" type="ORF">bsdcttw_40440</name>
</gene>
<dbReference type="InterPro" id="IPR041147">
    <property type="entry name" value="GH38_C"/>
</dbReference>
<dbReference type="Proteomes" id="UP000515703">
    <property type="component" value="Chromosome"/>
</dbReference>
<name>A0A7I8DRF6_9FIRM</name>
<reference evidence="6 7" key="2">
    <citation type="submission" date="2020-08" db="EMBL/GenBank/DDBJ databases">
        <authorList>
            <person name="Ueki A."/>
            <person name="Tonouchi A."/>
        </authorList>
    </citation>
    <scope>NUCLEOTIDE SEQUENCE [LARGE SCALE GENOMIC DNA]</scope>
    <source>
        <strain evidence="6 7">CTTW</strain>
    </source>
</reference>
<dbReference type="CDD" id="cd10789">
    <property type="entry name" value="GH38N_AMII_ER_cytosolic"/>
    <property type="match status" value="1"/>
</dbReference>
<dbReference type="InterPro" id="IPR037094">
    <property type="entry name" value="Glyco_hydro_38_cen_sf"/>
</dbReference>
<accession>A0A7I8DRF6</accession>
<evidence type="ECO:0000313" key="7">
    <source>
        <dbReference type="Proteomes" id="UP000515703"/>
    </source>
</evidence>
<dbReference type="Pfam" id="PF17677">
    <property type="entry name" value="Glyco_hydro38C2"/>
    <property type="match status" value="1"/>
</dbReference>
<dbReference type="Gene3D" id="3.20.110.10">
    <property type="entry name" value="Glycoside hydrolase 38, N terminal domain"/>
    <property type="match status" value="1"/>
</dbReference>
<dbReference type="EMBL" id="AP023368">
    <property type="protein sequence ID" value="BCK01004.1"/>
    <property type="molecule type" value="Genomic_DNA"/>
</dbReference>
<dbReference type="GO" id="GO:0030246">
    <property type="term" value="F:carbohydrate binding"/>
    <property type="evidence" value="ECO:0007669"/>
    <property type="project" value="InterPro"/>
</dbReference>
<organism evidence="6 7">
    <name type="scientific">Anaerocolumna chitinilytica</name>
    <dbReference type="NCBI Taxonomy" id="1727145"/>
    <lineage>
        <taxon>Bacteria</taxon>
        <taxon>Bacillati</taxon>
        <taxon>Bacillota</taxon>
        <taxon>Clostridia</taxon>
        <taxon>Lachnospirales</taxon>
        <taxon>Lachnospiraceae</taxon>
        <taxon>Anaerocolumna</taxon>
    </lineage>
</organism>
<dbReference type="AlphaFoldDB" id="A0A7I8DRF6"/>
<keyword evidence="3" id="KW-0378">Hydrolase</keyword>
<dbReference type="PANTHER" id="PTHR46017">
    <property type="entry name" value="ALPHA-MANNOSIDASE 2C1"/>
    <property type="match status" value="1"/>
</dbReference>
<comment type="similarity">
    <text evidence="1">Belongs to the glycosyl hydrolase 38 family.</text>
</comment>
<dbReference type="GO" id="GO:0009313">
    <property type="term" value="P:oligosaccharide catabolic process"/>
    <property type="evidence" value="ECO:0007669"/>
    <property type="project" value="TreeGrafter"/>
</dbReference>
<dbReference type="Pfam" id="PF09261">
    <property type="entry name" value="Alpha-mann_mid"/>
    <property type="match status" value="1"/>
</dbReference>
<dbReference type="FunFam" id="3.20.110.10:FF:000002">
    <property type="entry name" value="alpha-mannosidase 2C1 isoform X1"/>
    <property type="match status" value="1"/>
</dbReference>